<dbReference type="EMBL" id="DACSEO010000022">
    <property type="protein sequence ID" value="HAT1681643.1"/>
    <property type="molecule type" value="Genomic_DNA"/>
</dbReference>
<dbReference type="AlphaFoldDB" id="A0AAN5L7R5"/>
<comment type="caution">
    <text evidence="3">The sequence shown here is derived from an EMBL/GenBank/DDBJ whole genome shotgun (WGS) entry which is preliminary data.</text>
</comment>
<feature type="compositionally biased region" description="Gly residues" evidence="1">
    <location>
        <begin position="556"/>
        <end position="571"/>
    </location>
</feature>
<proteinExistence type="predicted"/>
<evidence type="ECO:0000313" key="4">
    <source>
        <dbReference type="Proteomes" id="UP000856143"/>
    </source>
</evidence>
<reference evidence="3" key="1">
    <citation type="journal article" date="2018" name="Genome Biol.">
        <title>SKESA: strategic k-mer extension for scrupulous assemblies.</title>
        <authorList>
            <person name="Souvorov A."/>
            <person name="Agarwala R."/>
            <person name="Lipman D.J."/>
        </authorList>
    </citation>
    <scope>NUCLEOTIDE SEQUENCE</scope>
    <source>
        <strain evidence="3">R404</strain>
    </source>
</reference>
<feature type="region of interest" description="Disordered" evidence="1">
    <location>
        <begin position="546"/>
        <end position="572"/>
    </location>
</feature>
<evidence type="ECO:0000256" key="1">
    <source>
        <dbReference type="SAM" id="MobiDB-lite"/>
    </source>
</evidence>
<dbReference type="Pfam" id="PF21444">
    <property type="entry name" value="CofB_pilin_dom"/>
    <property type="match status" value="1"/>
</dbReference>
<accession>A0AAN5L7R5</accession>
<evidence type="ECO:0000313" key="3">
    <source>
        <dbReference type="EMBL" id="HAT1681643.1"/>
    </source>
</evidence>
<name>A0AAN5L7R5_KLEOX</name>
<sequence length="602" mass="64416">MIFVLAFLGIILAGVGTYTRKMVDERARQSVADAVAEEVYGLLRFVNADNISASVDGNARTIMNPMYQQADDDVYMPPGDTPGQVQGISNNPIFISHDLSSQYHDVSLNVNSGVISPYIARVYSKHVEDPVQSDNPVSNILRWSPDIWPGHEAGNSSVRGYFTDSVCFASSGVPKVYFNQQFLPCNEAPVLRGSEIAIPRIDLVNDKGTESRDNVNNLATTVAINRVDVYVSFNPADGNPARIEQYFTPLMNAFKAKKIVPNMGAVYLVVKGGGWGKWNLLDKSGAPISDNATAANIENKIATISDLPNMIASLRKNNDKIYGLRFTFDGKGDYLRTDGLNSADKVCWSIVSGAGPCLHESGASPVDSLILKQRKNPQELADMQLRSVVLHNKVTGEYYTAPQIQYSTFSNNGDKLSPVIGGSSNGVPSSDDVMDSNSGAILIPVQTCPVADGFSQADNPGDHELYPRLSVSISSLVSGIPAEGDVVTTFKGHGFDALSKNLNPNPGDASSLGNLTINRLGGVILQVTKGKEQPSPQWHIGSMVASEGYNTSTGPDTGGGSSTLGTGGGSPDAGDRKNAWLFFNPPWLSVVVTTWCSSVPQT</sequence>
<dbReference type="Proteomes" id="UP000856143">
    <property type="component" value="Unassembled WGS sequence"/>
</dbReference>
<gene>
    <name evidence="3" type="ORF">I8Y21_002307</name>
</gene>
<protein>
    <recommendedName>
        <fullName evidence="2">CofB-like pilin domain-containing protein</fullName>
    </recommendedName>
</protein>
<feature type="domain" description="CofB-like pilin" evidence="2">
    <location>
        <begin position="89"/>
        <end position="329"/>
    </location>
</feature>
<dbReference type="InterPro" id="IPR048688">
    <property type="entry name" value="CofB-like_pilin_dom"/>
</dbReference>
<organism evidence="3 4">
    <name type="scientific">Klebsiella oxytoca</name>
    <dbReference type="NCBI Taxonomy" id="571"/>
    <lineage>
        <taxon>Bacteria</taxon>
        <taxon>Pseudomonadati</taxon>
        <taxon>Pseudomonadota</taxon>
        <taxon>Gammaproteobacteria</taxon>
        <taxon>Enterobacterales</taxon>
        <taxon>Enterobacteriaceae</taxon>
        <taxon>Klebsiella/Raoultella group</taxon>
        <taxon>Klebsiella</taxon>
    </lineage>
</organism>
<reference evidence="3" key="2">
    <citation type="submission" date="2020-11" db="EMBL/GenBank/DDBJ databases">
        <authorList>
            <consortium name="NCBI Pathogen Detection Project"/>
        </authorList>
    </citation>
    <scope>NUCLEOTIDE SEQUENCE</scope>
    <source>
        <strain evidence="3">R404</strain>
    </source>
</reference>
<evidence type="ECO:0000259" key="2">
    <source>
        <dbReference type="Pfam" id="PF21444"/>
    </source>
</evidence>